<dbReference type="EMBL" id="JAYMYS010000007">
    <property type="protein sequence ID" value="KAK7386198.1"/>
    <property type="molecule type" value="Genomic_DNA"/>
</dbReference>
<feature type="region of interest" description="Disordered" evidence="1">
    <location>
        <begin position="38"/>
        <end position="74"/>
    </location>
</feature>
<evidence type="ECO:0000313" key="3">
    <source>
        <dbReference type="Proteomes" id="UP001386955"/>
    </source>
</evidence>
<feature type="compositionally biased region" description="Pro residues" evidence="1">
    <location>
        <begin position="60"/>
        <end position="69"/>
    </location>
</feature>
<feature type="compositionally biased region" description="Basic and acidic residues" evidence="1">
    <location>
        <begin position="174"/>
        <end position="185"/>
    </location>
</feature>
<sequence>MRCKKHLPDVTSTIGVCASCLRERLKPLLAAQAQAQAQSERVANSDHHCCRKTKTDPEDSPNPPPPPLNFPRSVSPYVARRKSDCDRDRHREKLFYGTPQVNAAVCGGGGGGGGASEKRRHGGRFWILSNLFRARSNKAEASHVESCEEPSPPPPSWFSTILPARRHSHNHNHGGIDKRRCRNSDRGLSPAVAENFSDEADPAKDRTDSGNSSESSPGKQNPTAEAAAAANRRSRLGPTGKGLTGMAFCLSPLVRASPNRHWTQKGLAQEFGGGGAHHISNASSFCANRSRKLADFGRGAHNR</sequence>
<keyword evidence="3" id="KW-1185">Reference proteome</keyword>
<proteinExistence type="predicted"/>
<organism evidence="2 3">
    <name type="scientific">Psophocarpus tetragonolobus</name>
    <name type="common">Winged bean</name>
    <name type="synonym">Dolichos tetragonolobus</name>
    <dbReference type="NCBI Taxonomy" id="3891"/>
    <lineage>
        <taxon>Eukaryota</taxon>
        <taxon>Viridiplantae</taxon>
        <taxon>Streptophyta</taxon>
        <taxon>Embryophyta</taxon>
        <taxon>Tracheophyta</taxon>
        <taxon>Spermatophyta</taxon>
        <taxon>Magnoliopsida</taxon>
        <taxon>eudicotyledons</taxon>
        <taxon>Gunneridae</taxon>
        <taxon>Pentapetalae</taxon>
        <taxon>rosids</taxon>
        <taxon>fabids</taxon>
        <taxon>Fabales</taxon>
        <taxon>Fabaceae</taxon>
        <taxon>Papilionoideae</taxon>
        <taxon>50 kb inversion clade</taxon>
        <taxon>NPAAA clade</taxon>
        <taxon>indigoferoid/millettioid clade</taxon>
        <taxon>Phaseoleae</taxon>
        <taxon>Psophocarpus</taxon>
    </lineage>
</organism>
<dbReference type="AlphaFoldDB" id="A0AAN9RZ88"/>
<protein>
    <submittedName>
        <fullName evidence="2">Uncharacterized protein</fullName>
    </submittedName>
</protein>
<dbReference type="PANTHER" id="PTHR35486">
    <property type="entry name" value="EXPRESSED PROTEIN"/>
    <property type="match status" value="1"/>
</dbReference>
<dbReference type="Proteomes" id="UP001386955">
    <property type="component" value="Unassembled WGS sequence"/>
</dbReference>
<feature type="compositionally biased region" description="Basic and acidic residues" evidence="1">
    <location>
        <begin position="43"/>
        <end position="57"/>
    </location>
</feature>
<name>A0AAN9RZ88_PSOTE</name>
<gene>
    <name evidence="2" type="ORF">VNO78_26239</name>
</gene>
<evidence type="ECO:0000313" key="2">
    <source>
        <dbReference type="EMBL" id="KAK7386198.1"/>
    </source>
</evidence>
<feature type="region of interest" description="Disordered" evidence="1">
    <location>
        <begin position="166"/>
        <end position="241"/>
    </location>
</feature>
<accession>A0AAN9RZ88</accession>
<feature type="compositionally biased region" description="Polar residues" evidence="1">
    <location>
        <begin position="209"/>
        <end position="223"/>
    </location>
</feature>
<reference evidence="2 3" key="1">
    <citation type="submission" date="2024-01" db="EMBL/GenBank/DDBJ databases">
        <title>The genomes of 5 underutilized Papilionoideae crops provide insights into root nodulation and disease resistanc.</title>
        <authorList>
            <person name="Jiang F."/>
        </authorList>
    </citation>
    <scope>NUCLEOTIDE SEQUENCE [LARGE SCALE GENOMIC DNA]</scope>
    <source>
        <strain evidence="2">DUOXIRENSHENG_FW03</strain>
        <tissue evidence="2">Leaves</tissue>
    </source>
</reference>
<dbReference type="PANTHER" id="PTHR35486:SF1">
    <property type="entry name" value="OS02G0689500 PROTEIN"/>
    <property type="match status" value="1"/>
</dbReference>
<comment type="caution">
    <text evidence="2">The sequence shown here is derived from an EMBL/GenBank/DDBJ whole genome shotgun (WGS) entry which is preliminary data.</text>
</comment>
<evidence type="ECO:0000256" key="1">
    <source>
        <dbReference type="SAM" id="MobiDB-lite"/>
    </source>
</evidence>